<gene>
    <name evidence="1" type="ORF">NM09_15380</name>
</gene>
<name>A0ACC4NTW2_9VIBR</name>
<proteinExistence type="predicted"/>
<evidence type="ECO:0000313" key="2">
    <source>
        <dbReference type="Proteomes" id="UP000030421"/>
    </source>
</evidence>
<organism evidence="1 2">
    <name type="scientific">Vibrio caribbeanicus</name>
    <dbReference type="NCBI Taxonomy" id="701175"/>
    <lineage>
        <taxon>Bacteria</taxon>
        <taxon>Pseudomonadati</taxon>
        <taxon>Pseudomonadota</taxon>
        <taxon>Gammaproteobacteria</taxon>
        <taxon>Vibrionales</taxon>
        <taxon>Vibrionaceae</taxon>
        <taxon>Vibrio</taxon>
    </lineage>
</organism>
<dbReference type="EMBL" id="JRWR01000012">
    <property type="protein sequence ID" value="KHD23890.1"/>
    <property type="molecule type" value="Genomic_DNA"/>
</dbReference>
<protein>
    <submittedName>
        <fullName evidence="1">Uncharacterized protein</fullName>
    </submittedName>
</protein>
<dbReference type="Proteomes" id="UP000030421">
    <property type="component" value="Unassembled WGS sequence"/>
</dbReference>
<sequence>MKTISIACSAMMLCGSAFAGIDLSIEKDVVELGVTASVTPNTYLFIGGDSNEWIGMGLGYHTFINPEWKLNAYYEYGLENDWLMDEMLGVDGVKTHTHSFDLSATRYFEGYSAKVGVTNEYVRNGFTWLTVDDANKYSGYASVAKYFNHVYVSGKYEYHYAVDKSDMIDFNQGQANEWELSMGTMRPIWKVFPYAQVSAFSPNGTYYGLKNTEISWTLGGRIAF</sequence>
<comment type="caution">
    <text evidence="1">The sequence shown here is derived from an EMBL/GenBank/DDBJ whole genome shotgun (WGS) entry which is preliminary data.</text>
</comment>
<evidence type="ECO:0000313" key="1">
    <source>
        <dbReference type="EMBL" id="KHD23890.1"/>
    </source>
</evidence>
<reference evidence="1" key="1">
    <citation type="submission" date="2014-10" db="EMBL/GenBank/DDBJ databases">
        <title>Genome sequencing of Vibrio caribbeanicus T14.</title>
        <authorList>
            <person name="Chan K.-G."/>
            <person name="Mohamad N.I."/>
        </authorList>
    </citation>
    <scope>NUCLEOTIDE SEQUENCE</scope>
    <source>
        <strain evidence="1">T14</strain>
    </source>
</reference>
<accession>A0ACC4NTW2</accession>
<keyword evidence="2" id="KW-1185">Reference proteome</keyword>